<protein>
    <recommendedName>
        <fullName evidence="3">FHA domain-containing protein</fullName>
    </recommendedName>
</protein>
<reference evidence="4" key="1">
    <citation type="submission" date="2021-01" db="EMBL/GenBank/DDBJ databases">
        <authorList>
            <person name="Corre E."/>
            <person name="Pelletier E."/>
            <person name="Niang G."/>
            <person name="Scheremetjew M."/>
            <person name="Finn R."/>
            <person name="Kale V."/>
            <person name="Holt S."/>
            <person name="Cochrane G."/>
            <person name="Meng A."/>
            <person name="Brown T."/>
            <person name="Cohen L."/>
        </authorList>
    </citation>
    <scope>NUCLEOTIDE SEQUENCE</scope>
    <source>
        <strain evidence="4">WS</strain>
    </source>
</reference>
<evidence type="ECO:0000256" key="2">
    <source>
        <dbReference type="SAM" id="MobiDB-lite"/>
    </source>
</evidence>
<gene>
    <name evidence="4" type="ORF">PCOS0759_LOCUS3666</name>
</gene>
<dbReference type="AlphaFoldDB" id="A0A7S1PFE5"/>
<proteinExistence type="predicted"/>
<keyword evidence="1" id="KW-0175">Coiled coil</keyword>
<feature type="compositionally biased region" description="Polar residues" evidence="2">
    <location>
        <begin position="274"/>
        <end position="294"/>
    </location>
</feature>
<feature type="compositionally biased region" description="Low complexity" evidence="2">
    <location>
        <begin position="150"/>
        <end position="159"/>
    </location>
</feature>
<feature type="region of interest" description="Disordered" evidence="2">
    <location>
        <begin position="311"/>
        <end position="363"/>
    </location>
</feature>
<feature type="coiled-coil region" evidence="1">
    <location>
        <begin position="220"/>
        <end position="252"/>
    </location>
</feature>
<dbReference type="PROSITE" id="PS50006">
    <property type="entry name" value="FHA_DOMAIN"/>
    <property type="match status" value="1"/>
</dbReference>
<feature type="region of interest" description="Disordered" evidence="2">
    <location>
        <begin position="106"/>
        <end position="159"/>
    </location>
</feature>
<feature type="region of interest" description="Disordered" evidence="2">
    <location>
        <begin position="261"/>
        <end position="294"/>
    </location>
</feature>
<dbReference type="SUPFAM" id="SSF49879">
    <property type="entry name" value="SMAD/FHA domain"/>
    <property type="match status" value="1"/>
</dbReference>
<evidence type="ECO:0000259" key="3">
    <source>
        <dbReference type="PROSITE" id="PS50006"/>
    </source>
</evidence>
<feature type="compositionally biased region" description="Basic and acidic residues" evidence="2">
    <location>
        <begin position="350"/>
        <end position="360"/>
    </location>
</feature>
<dbReference type="EMBL" id="HBGD01004427">
    <property type="protein sequence ID" value="CAD9080426.1"/>
    <property type="molecule type" value="Transcribed_RNA"/>
</dbReference>
<dbReference type="InterPro" id="IPR008984">
    <property type="entry name" value="SMAD_FHA_dom_sf"/>
</dbReference>
<dbReference type="CDD" id="cd00060">
    <property type="entry name" value="FHA"/>
    <property type="match status" value="1"/>
</dbReference>
<evidence type="ECO:0000256" key="1">
    <source>
        <dbReference type="SAM" id="Coils"/>
    </source>
</evidence>
<dbReference type="InterPro" id="IPR000253">
    <property type="entry name" value="FHA_dom"/>
</dbReference>
<feature type="compositionally biased region" description="Polar residues" evidence="2">
    <location>
        <begin position="311"/>
        <end position="321"/>
    </location>
</feature>
<sequence>MSSKFTHKLYVFSSSKETVHKIDLSIDNEYHFGSDPTCAIQFTSKPAKVQARHCHLFFDKDQGRWMIRRHNDTCEVLVGGQKLRIMESVLRSNTVIRVGGKEFKLTKNSKRRRTGVSSSAAEDGSQRKKRKANVTQIPKASSGKMDNGKTRTTTVSTSTRVLSSKSVECQTAESTIAQEKNPNRFVDQVLNDIDFVEHARNEIRHQLEEKLRKEYEIRLKKHLEQQVAQQMKQAMQQQERQLRENIALAITRSFGTSFSTYHHSSPLDDANAMPKQTSQKQHVATQNGIPSPLRATQSMKYRLKGTMRSQGLFTTSRQPGTASPLDDGGVQQVDASNYTDTEYPGTPHSKVNEDSEHDGSPIRLDFLTEEELQLIFKSRDALYNKRS</sequence>
<feature type="domain" description="FHA" evidence="3">
    <location>
        <begin position="30"/>
        <end position="83"/>
    </location>
</feature>
<dbReference type="Gene3D" id="2.60.200.20">
    <property type="match status" value="1"/>
</dbReference>
<name>A0A7S1PFE5_9EUKA</name>
<organism evidence="4">
    <name type="scientific">Percolomonas cosmopolitus</name>
    <dbReference type="NCBI Taxonomy" id="63605"/>
    <lineage>
        <taxon>Eukaryota</taxon>
        <taxon>Discoba</taxon>
        <taxon>Heterolobosea</taxon>
        <taxon>Tetramitia</taxon>
        <taxon>Eutetramitia</taxon>
        <taxon>Percolomonadidae</taxon>
        <taxon>Percolomonas</taxon>
    </lineage>
</organism>
<dbReference type="Pfam" id="PF00498">
    <property type="entry name" value="FHA"/>
    <property type="match status" value="1"/>
</dbReference>
<evidence type="ECO:0000313" key="4">
    <source>
        <dbReference type="EMBL" id="CAD9080426.1"/>
    </source>
</evidence>
<accession>A0A7S1PFE5</accession>